<proteinExistence type="predicted"/>
<gene>
    <name evidence="1" type="primary">WBGene00281720</name>
</gene>
<dbReference type="AlphaFoldDB" id="A0A2A6BUV0"/>
<evidence type="ECO:0000313" key="1">
    <source>
        <dbReference type="EnsemblMetazoa" id="PPA43351.1"/>
    </source>
</evidence>
<accession>A0A8R1UXT8</accession>
<reference evidence="2" key="1">
    <citation type="journal article" date="2008" name="Nat. Genet.">
        <title>The Pristionchus pacificus genome provides a unique perspective on nematode lifestyle and parasitism.</title>
        <authorList>
            <person name="Dieterich C."/>
            <person name="Clifton S.W."/>
            <person name="Schuster L.N."/>
            <person name="Chinwalla A."/>
            <person name="Delehaunty K."/>
            <person name="Dinkelacker I."/>
            <person name="Fulton L."/>
            <person name="Fulton R."/>
            <person name="Godfrey J."/>
            <person name="Minx P."/>
            <person name="Mitreva M."/>
            <person name="Roeseler W."/>
            <person name="Tian H."/>
            <person name="Witte H."/>
            <person name="Yang S.P."/>
            <person name="Wilson R.K."/>
            <person name="Sommer R.J."/>
        </authorList>
    </citation>
    <scope>NUCLEOTIDE SEQUENCE [LARGE SCALE GENOMIC DNA]</scope>
    <source>
        <strain evidence="2">PS312</strain>
    </source>
</reference>
<dbReference type="Proteomes" id="UP000005239">
    <property type="component" value="Unassembled WGS sequence"/>
</dbReference>
<dbReference type="EnsemblMetazoa" id="PPA43351.1">
    <property type="protein sequence ID" value="PPA43351.1"/>
    <property type="gene ID" value="WBGene00281720"/>
</dbReference>
<sequence length="74" mass="7949">MGALLPSHDSVPPVVTPREMANTEFAQAQGLGQPTPGQTVTRSVTGRRSRMMLGLECWEGQAIWFAGNHAKKTG</sequence>
<protein>
    <submittedName>
        <fullName evidence="1">Uncharacterized protein</fullName>
    </submittedName>
</protein>
<name>A0A2A6BUV0_PRIPA</name>
<reference evidence="1" key="2">
    <citation type="submission" date="2022-06" db="UniProtKB">
        <authorList>
            <consortium name="EnsemblMetazoa"/>
        </authorList>
    </citation>
    <scope>IDENTIFICATION</scope>
    <source>
        <strain evidence="1">PS312</strain>
    </source>
</reference>
<accession>A0A2A6BUV0</accession>
<organism evidence="1 2">
    <name type="scientific">Pristionchus pacificus</name>
    <name type="common">Parasitic nematode worm</name>
    <dbReference type="NCBI Taxonomy" id="54126"/>
    <lineage>
        <taxon>Eukaryota</taxon>
        <taxon>Metazoa</taxon>
        <taxon>Ecdysozoa</taxon>
        <taxon>Nematoda</taxon>
        <taxon>Chromadorea</taxon>
        <taxon>Rhabditida</taxon>
        <taxon>Rhabditina</taxon>
        <taxon>Diplogasteromorpha</taxon>
        <taxon>Diplogasteroidea</taxon>
        <taxon>Neodiplogasteridae</taxon>
        <taxon>Pristionchus</taxon>
    </lineage>
</organism>
<evidence type="ECO:0000313" key="2">
    <source>
        <dbReference type="Proteomes" id="UP000005239"/>
    </source>
</evidence>
<keyword evidence="2" id="KW-1185">Reference proteome</keyword>